<organism evidence="2 3">
    <name type="scientific">Desulfobacula toluolica (strain DSM 7467 / Tol2)</name>
    <dbReference type="NCBI Taxonomy" id="651182"/>
    <lineage>
        <taxon>Bacteria</taxon>
        <taxon>Pseudomonadati</taxon>
        <taxon>Thermodesulfobacteriota</taxon>
        <taxon>Desulfobacteria</taxon>
        <taxon>Desulfobacterales</taxon>
        <taxon>Desulfobacteraceae</taxon>
        <taxon>Desulfobacula</taxon>
    </lineage>
</organism>
<feature type="domain" description="Methyltransferase type 11" evidence="1">
    <location>
        <begin position="113"/>
        <end position="228"/>
    </location>
</feature>
<dbReference type="Pfam" id="PF08241">
    <property type="entry name" value="Methyltransf_11"/>
    <property type="match status" value="1"/>
</dbReference>
<dbReference type="InterPro" id="IPR013216">
    <property type="entry name" value="Methyltransf_11"/>
</dbReference>
<evidence type="ECO:0000313" key="2">
    <source>
        <dbReference type="EMBL" id="CCK79337.1"/>
    </source>
</evidence>
<reference evidence="2 3" key="1">
    <citation type="journal article" date="2013" name="Environ. Microbiol.">
        <title>Complete genome, catabolic sub-proteomes and key-metabolites of Desulfobacula toluolica Tol2, a marine, aromatic compound-degrading, sulfate-reducing bacterium.</title>
        <authorList>
            <person name="Wohlbrand L."/>
            <person name="Jacob J.H."/>
            <person name="Kube M."/>
            <person name="Mussmann M."/>
            <person name="Jarling R."/>
            <person name="Beck A."/>
            <person name="Amann R."/>
            <person name="Wilkes H."/>
            <person name="Reinhardt R."/>
            <person name="Rabus R."/>
        </authorList>
    </citation>
    <scope>NUCLEOTIDE SEQUENCE [LARGE SCALE GENOMIC DNA]</scope>
    <source>
        <strain evidence="3">DSM 7467 / Tol2</strain>
    </source>
</reference>
<dbReference type="AlphaFoldDB" id="K0NKS5"/>
<dbReference type="InterPro" id="IPR029063">
    <property type="entry name" value="SAM-dependent_MTases_sf"/>
</dbReference>
<sequence>MKKWLQEHLICPECLDSQTALTLEIQEEHNDDILEGTLNCPGCGSRYLIQEGVAVIVPQKTLPHTKGHTTYNSQSMMSAYLWSHYSEFFNGPDATDAYRKWASYFKQTDGWALDIGCSVGRLSFELSKTHTYVIGVDTSLSFIKKARQLLSDKKLEFDLIVEGHITEERECELDPEYDYNATEFIVADALALPFRSDLFATAASVNILEKLPDPIQHLKEVNRILQKEQANFLFSDPFSWDESVSSPDLWISGRNKGPGKGRGMDNICQLIKGENNVFDPGFIIQEKGDVLWKIRKTQNLWEHITSQFVIGKRD</sequence>
<dbReference type="PANTHER" id="PTHR45445:SF2">
    <property type="entry name" value="METHYLTRANSFERASE TYPE 11 DOMAIN-CONTAINING PROTEIN"/>
    <property type="match status" value="1"/>
</dbReference>
<proteinExistence type="predicted"/>
<dbReference type="Gene3D" id="2.20.25.10">
    <property type="match status" value="1"/>
</dbReference>
<dbReference type="SUPFAM" id="SSF53335">
    <property type="entry name" value="S-adenosyl-L-methionine-dependent methyltransferases"/>
    <property type="match status" value="1"/>
</dbReference>
<dbReference type="RefSeq" id="WP_014956684.1">
    <property type="nucleotide sequence ID" value="NC_018645.1"/>
</dbReference>
<dbReference type="GO" id="GO:0032259">
    <property type="term" value="P:methylation"/>
    <property type="evidence" value="ECO:0007669"/>
    <property type="project" value="UniProtKB-KW"/>
</dbReference>
<dbReference type="OrthoDB" id="9768004at2"/>
<dbReference type="Gene3D" id="3.40.50.150">
    <property type="entry name" value="Vaccinia Virus protein VP39"/>
    <property type="match status" value="1"/>
</dbReference>
<protein>
    <submittedName>
        <fullName evidence="2">Predicted methyltransferase, type 11 with DUF343 domain</fullName>
    </submittedName>
</protein>
<dbReference type="KEGG" id="dto:TOL2_C11740"/>
<dbReference type="CDD" id="cd02440">
    <property type="entry name" value="AdoMet_MTases"/>
    <property type="match status" value="1"/>
</dbReference>
<dbReference type="SUPFAM" id="SSF158997">
    <property type="entry name" value="Trm112p-like"/>
    <property type="match status" value="1"/>
</dbReference>
<evidence type="ECO:0000313" key="3">
    <source>
        <dbReference type="Proteomes" id="UP000007347"/>
    </source>
</evidence>
<keyword evidence="2" id="KW-0808">Transferase</keyword>
<dbReference type="HOGENOM" id="CLU_893503_0_0_7"/>
<dbReference type="Proteomes" id="UP000007347">
    <property type="component" value="Chromosome"/>
</dbReference>
<dbReference type="GO" id="GO:0008757">
    <property type="term" value="F:S-adenosylmethionine-dependent methyltransferase activity"/>
    <property type="evidence" value="ECO:0007669"/>
    <property type="project" value="InterPro"/>
</dbReference>
<keyword evidence="3" id="KW-1185">Reference proteome</keyword>
<dbReference type="PANTHER" id="PTHR45445">
    <property type="match status" value="1"/>
</dbReference>
<gene>
    <name evidence="2" type="ordered locus">TOL2_C11740</name>
</gene>
<name>K0NKS5_DESTT</name>
<accession>K0NKS5</accession>
<dbReference type="STRING" id="651182.TOL2_C11740"/>
<keyword evidence="2" id="KW-0489">Methyltransferase</keyword>
<evidence type="ECO:0000259" key="1">
    <source>
        <dbReference type="Pfam" id="PF08241"/>
    </source>
</evidence>
<dbReference type="EMBL" id="FO203503">
    <property type="protein sequence ID" value="CCK79337.1"/>
    <property type="molecule type" value="Genomic_DNA"/>
</dbReference>